<sequence length="284" mass="31156">MPTQSIPPLSAQPTEVTPRTEPQLRVQQQVDPTVSLPRNYQETTQLPRSSENSEETTVIPRVSPAMPETQVAPRQLPQYRVPVDPTPTPEPVQQYYDPSYATQQQPAYAPPVMQQQPVYQQPAYEPTYEPQYAPQNIEPPQPRPTYTTNKAAGWSLGLGIWSLVLFVTVILLPIAGILAFFGLITGLVGLILAAAGPRPGGVKSVFGLLISGAVLAAWVWLVTYISPMLSTFWLQWDQCSAQGDGYESCLLNAVLQMFGFEANLPTIPEFPEAPTTIPEVPSAN</sequence>
<feature type="transmembrane region" description="Helical" evidence="2">
    <location>
        <begin position="151"/>
        <end position="171"/>
    </location>
</feature>
<comment type="caution">
    <text evidence="3">The sequence shown here is derived from an EMBL/GenBank/DDBJ whole genome shotgun (WGS) entry which is preliminary data.</text>
</comment>
<organism evidence="3 4">
    <name type="scientific">Corynebacterium canis</name>
    <dbReference type="NCBI Taxonomy" id="679663"/>
    <lineage>
        <taxon>Bacteria</taxon>
        <taxon>Bacillati</taxon>
        <taxon>Actinomycetota</taxon>
        <taxon>Actinomycetes</taxon>
        <taxon>Mycobacteriales</taxon>
        <taxon>Corynebacteriaceae</taxon>
        <taxon>Corynebacterium</taxon>
    </lineage>
</organism>
<feature type="transmembrane region" description="Helical" evidence="2">
    <location>
        <begin position="206"/>
        <end position="226"/>
    </location>
</feature>
<evidence type="ECO:0000256" key="1">
    <source>
        <dbReference type="SAM" id="MobiDB-lite"/>
    </source>
</evidence>
<feature type="region of interest" description="Disordered" evidence="1">
    <location>
        <begin position="1"/>
        <end position="91"/>
    </location>
</feature>
<evidence type="ECO:0000313" key="4">
    <source>
        <dbReference type="Proteomes" id="UP000320791"/>
    </source>
</evidence>
<dbReference type="AlphaFoldDB" id="A0A5C5UGJ7"/>
<keyword evidence="4" id="KW-1185">Reference proteome</keyword>
<keyword evidence="2" id="KW-1133">Transmembrane helix</keyword>
<gene>
    <name evidence="3" type="ORF">FRX94_07910</name>
</gene>
<accession>A0A5C5UGJ7</accession>
<proteinExistence type="predicted"/>
<protein>
    <recommendedName>
        <fullName evidence="5">DUF4190 domain-containing protein</fullName>
    </recommendedName>
</protein>
<keyword evidence="2" id="KW-0812">Transmembrane</keyword>
<dbReference type="Proteomes" id="UP000320791">
    <property type="component" value="Unassembled WGS sequence"/>
</dbReference>
<evidence type="ECO:0000313" key="3">
    <source>
        <dbReference type="EMBL" id="TWT24590.1"/>
    </source>
</evidence>
<feature type="compositionally biased region" description="Polar residues" evidence="1">
    <location>
        <begin position="1"/>
        <end position="17"/>
    </location>
</feature>
<dbReference type="RefSeq" id="WP_146324580.1">
    <property type="nucleotide sequence ID" value="NZ_BAABLR010000020.1"/>
</dbReference>
<evidence type="ECO:0008006" key="5">
    <source>
        <dbReference type="Google" id="ProtNLM"/>
    </source>
</evidence>
<keyword evidence="2" id="KW-0472">Membrane</keyword>
<dbReference type="OrthoDB" id="159173at2"/>
<name>A0A5C5UGJ7_9CORY</name>
<dbReference type="EMBL" id="VOHM01000015">
    <property type="protein sequence ID" value="TWT24590.1"/>
    <property type="molecule type" value="Genomic_DNA"/>
</dbReference>
<feature type="compositionally biased region" description="Polar residues" evidence="1">
    <location>
        <begin position="25"/>
        <end position="50"/>
    </location>
</feature>
<evidence type="ECO:0000256" key="2">
    <source>
        <dbReference type="SAM" id="Phobius"/>
    </source>
</evidence>
<reference evidence="3 4" key="1">
    <citation type="submission" date="2019-08" db="EMBL/GenBank/DDBJ databases">
        <authorList>
            <person name="Lei W."/>
        </authorList>
    </citation>
    <scope>NUCLEOTIDE SEQUENCE [LARGE SCALE GENOMIC DNA]</scope>
    <source>
        <strain evidence="3 4">CCUG 58627</strain>
    </source>
</reference>
<feature type="transmembrane region" description="Helical" evidence="2">
    <location>
        <begin position="177"/>
        <end position="194"/>
    </location>
</feature>